<dbReference type="Proteomes" id="UP000886523">
    <property type="component" value="Unassembled WGS sequence"/>
</dbReference>
<proteinExistence type="predicted"/>
<evidence type="ECO:0000256" key="1">
    <source>
        <dbReference type="SAM" id="MobiDB-lite"/>
    </source>
</evidence>
<name>A0A9P6AJS5_9AGAM</name>
<evidence type="ECO:0000313" key="3">
    <source>
        <dbReference type="Proteomes" id="UP000886523"/>
    </source>
</evidence>
<evidence type="ECO:0000313" key="2">
    <source>
        <dbReference type="EMBL" id="KAF9507041.1"/>
    </source>
</evidence>
<dbReference type="AlphaFoldDB" id="A0A9P6AJS5"/>
<keyword evidence="3" id="KW-1185">Reference proteome</keyword>
<reference evidence="2" key="1">
    <citation type="journal article" date="2020" name="Nat. Commun.">
        <title>Large-scale genome sequencing of mycorrhizal fungi provides insights into the early evolution of symbiotic traits.</title>
        <authorList>
            <person name="Miyauchi S."/>
            <person name="Kiss E."/>
            <person name="Kuo A."/>
            <person name="Drula E."/>
            <person name="Kohler A."/>
            <person name="Sanchez-Garcia M."/>
            <person name="Morin E."/>
            <person name="Andreopoulos B."/>
            <person name="Barry K.W."/>
            <person name="Bonito G."/>
            <person name="Buee M."/>
            <person name="Carver A."/>
            <person name="Chen C."/>
            <person name="Cichocki N."/>
            <person name="Clum A."/>
            <person name="Culley D."/>
            <person name="Crous P.W."/>
            <person name="Fauchery L."/>
            <person name="Girlanda M."/>
            <person name="Hayes R.D."/>
            <person name="Keri Z."/>
            <person name="LaButti K."/>
            <person name="Lipzen A."/>
            <person name="Lombard V."/>
            <person name="Magnuson J."/>
            <person name="Maillard F."/>
            <person name="Murat C."/>
            <person name="Nolan M."/>
            <person name="Ohm R.A."/>
            <person name="Pangilinan J."/>
            <person name="Pereira M.F."/>
            <person name="Perotto S."/>
            <person name="Peter M."/>
            <person name="Pfister S."/>
            <person name="Riley R."/>
            <person name="Sitrit Y."/>
            <person name="Stielow J.B."/>
            <person name="Szollosi G."/>
            <person name="Zifcakova L."/>
            <person name="Stursova M."/>
            <person name="Spatafora J.W."/>
            <person name="Tedersoo L."/>
            <person name="Vaario L.M."/>
            <person name="Yamada A."/>
            <person name="Yan M."/>
            <person name="Wang P."/>
            <person name="Xu J."/>
            <person name="Bruns T."/>
            <person name="Baldrian P."/>
            <person name="Vilgalys R."/>
            <person name="Dunand C."/>
            <person name="Henrissat B."/>
            <person name="Grigoriev I.V."/>
            <person name="Hibbett D."/>
            <person name="Nagy L.G."/>
            <person name="Martin F.M."/>
        </authorList>
    </citation>
    <scope>NUCLEOTIDE SEQUENCE</scope>
    <source>
        <strain evidence="2">UP504</strain>
    </source>
</reference>
<gene>
    <name evidence="2" type="ORF">BS47DRAFT_1374002</name>
</gene>
<dbReference type="EMBL" id="MU129092">
    <property type="protein sequence ID" value="KAF9507041.1"/>
    <property type="molecule type" value="Genomic_DNA"/>
</dbReference>
<feature type="region of interest" description="Disordered" evidence="1">
    <location>
        <begin position="110"/>
        <end position="170"/>
    </location>
</feature>
<protein>
    <submittedName>
        <fullName evidence="2">Uncharacterized protein</fullName>
    </submittedName>
</protein>
<dbReference type="OrthoDB" id="2507336at2759"/>
<comment type="caution">
    <text evidence="2">The sequence shown here is derived from an EMBL/GenBank/DDBJ whole genome shotgun (WGS) entry which is preliminary data.</text>
</comment>
<organism evidence="2 3">
    <name type="scientific">Hydnum rufescens UP504</name>
    <dbReference type="NCBI Taxonomy" id="1448309"/>
    <lineage>
        <taxon>Eukaryota</taxon>
        <taxon>Fungi</taxon>
        <taxon>Dikarya</taxon>
        <taxon>Basidiomycota</taxon>
        <taxon>Agaricomycotina</taxon>
        <taxon>Agaricomycetes</taxon>
        <taxon>Cantharellales</taxon>
        <taxon>Hydnaceae</taxon>
        <taxon>Hydnum</taxon>
    </lineage>
</organism>
<sequence>MSLPPPALETVIEELRKQNADLIEQLRLLSDSLRTDCARQHTETLEAVNATANERIPFNVKSYLDDFSKALSAEVRMLLKEVGKLREEKRTLQFELGALLTLQSHYGPAGEFEPNWRPPGGRGPGEPVRPAWRNVQPPPKSKRQREREAAAAAAAAAGVSEGLVPPADVHSSWASWRQQMPGLFGPRSAHSSWAG</sequence>
<accession>A0A9P6AJS5</accession>